<keyword evidence="5" id="KW-0479">Metal-binding</keyword>
<feature type="region of interest" description="Disordered" evidence="8">
    <location>
        <begin position="107"/>
        <end position="148"/>
    </location>
</feature>
<evidence type="ECO:0000256" key="6">
    <source>
        <dbReference type="ARBA" id="ARBA00022771"/>
    </source>
</evidence>
<dbReference type="InterPro" id="IPR000433">
    <property type="entry name" value="Znf_ZZ"/>
</dbReference>
<evidence type="ECO:0000256" key="5">
    <source>
        <dbReference type="ARBA" id="ARBA00022723"/>
    </source>
</evidence>
<dbReference type="Pfam" id="PF00569">
    <property type="entry name" value="ZZ"/>
    <property type="match status" value="1"/>
</dbReference>
<dbReference type="EC" id="2.3.2.27" evidence="3"/>
<dbReference type="EMBL" id="AJVK01012422">
    <property type="status" value="NOT_ANNOTATED_CDS"/>
    <property type="molecule type" value="Genomic_DNA"/>
</dbReference>
<dbReference type="GO" id="GO:0005886">
    <property type="term" value="C:plasma membrane"/>
    <property type="evidence" value="ECO:0007669"/>
    <property type="project" value="TreeGrafter"/>
</dbReference>
<dbReference type="CDD" id="cd02338">
    <property type="entry name" value="ZZ_PCMF_like"/>
    <property type="match status" value="1"/>
</dbReference>
<dbReference type="PANTHER" id="PTHR12268">
    <property type="entry name" value="E3 UBIQUITIN-PROTEIN LIGASE KCMF1"/>
    <property type="match status" value="1"/>
</dbReference>
<dbReference type="InterPro" id="IPR043145">
    <property type="entry name" value="Znf_ZZ_sf"/>
</dbReference>
<evidence type="ECO:0000313" key="11">
    <source>
        <dbReference type="Proteomes" id="UP000092462"/>
    </source>
</evidence>
<evidence type="ECO:0000256" key="2">
    <source>
        <dbReference type="ARBA" id="ARBA00010938"/>
    </source>
</evidence>
<dbReference type="PROSITE" id="PS50135">
    <property type="entry name" value="ZF_ZZ_2"/>
    <property type="match status" value="1"/>
</dbReference>
<feature type="domain" description="ZZ-type" evidence="9">
    <location>
        <begin position="143"/>
        <end position="199"/>
    </location>
</feature>
<dbReference type="VEuPathDB" id="VectorBase:PPAPM1_008478"/>
<dbReference type="AlphaFoldDB" id="A0A1B0D7G4"/>
<evidence type="ECO:0000256" key="4">
    <source>
        <dbReference type="ARBA" id="ARBA00022679"/>
    </source>
</evidence>
<dbReference type="GO" id="GO:0099536">
    <property type="term" value="P:synaptic signaling"/>
    <property type="evidence" value="ECO:0007669"/>
    <property type="project" value="TreeGrafter"/>
</dbReference>
<keyword evidence="4" id="KW-0808">Transferase</keyword>
<dbReference type="PROSITE" id="PS01357">
    <property type="entry name" value="ZF_ZZ_1"/>
    <property type="match status" value="1"/>
</dbReference>
<evidence type="ECO:0000256" key="1">
    <source>
        <dbReference type="ARBA" id="ARBA00000900"/>
    </source>
</evidence>
<feature type="region of interest" description="Disordered" evidence="8">
    <location>
        <begin position="30"/>
        <end position="59"/>
    </location>
</feature>
<keyword evidence="6" id="KW-0863">Zinc-finger</keyword>
<dbReference type="SUPFAM" id="SSF57850">
    <property type="entry name" value="RING/U-box"/>
    <property type="match status" value="1"/>
</dbReference>
<organism evidence="10 11">
    <name type="scientific">Phlebotomus papatasi</name>
    <name type="common">Sandfly</name>
    <dbReference type="NCBI Taxonomy" id="29031"/>
    <lineage>
        <taxon>Eukaryota</taxon>
        <taxon>Metazoa</taxon>
        <taxon>Ecdysozoa</taxon>
        <taxon>Arthropoda</taxon>
        <taxon>Hexapoda</taxon>
        <taxon>Insecta</taxon>
        <taxon>Pterygota</taxon>
        <taxon>Neoptera</taxon>
        <taxon>Endopterygota</taxon>
        <taxon>Diptera</taxon>
        <taxon>Nematocera</taxon>
        <taxon>Psychodoidea</taxon>
        <taxon>Psychodidae</taxon>
        <taxon>Phlebotomus</taxon>
        <taxon>Phlebotomus</taxon>
    </lineage>
</organism>
<evidence type="ECO:0000256" key="8">
    <source>
        <dbReference type="SAM" id="MobiDB-lite"/>
    </source>
</evidence>
<keyword evidence="7" id="KW-0862">Zinc</keyword>
<dbReference type="PANTHER" id="PTHR12268:SF13">
    <property type="entry name" value="E3 UBIQUITIN-PROTEIN LIGASE KCMF1"/>
    <property type="match status" value="1"/>
</dbReference>
<proteinExistence type="inferred from homology"/>
<name>A0A1B0D7G4_PHLPP</name>
<dbReference type="GO" id="GO:0045202">
    <property type="term" value="C:synapse"/>
    <property type="evidence" value="ECO:0007669"/>
    <property type="project" value="GOC"/>
</dbReference>
<evidence type="ECO:0000259" key="9">
    <source>
        <dbReference type="PROSITE" id="PS50135"/>
    </source>
</evidence>
<comment type="similarity">
    <text evidence="2">Belongs to the KCMF1 family.</text>
</comment>
<evidence type="ECO:0000313" key="10">
    <source>
        <dbReference type="EnsemblMetazoa" id="PPAI003487-PA"/>
    </source>
</evidence>
<dbReference type="SMART" id="SM00291">
    <property type="entry name" value="ZnF_ZZ"/>
    <property type="match status" value="1"/>
</dbReference>
<dbReference type="GO" id="GO:0061630">
    <property type="term" value="F:ubiquitin protein ligase activity"/>
    <property type="evidence" value="ECO:0007669"/>
    <property type="project" value="UniProtKB-EC"/>
</dbReference>
<feature type="compositionally biased region" description="Low complexity" evidence="8">
    <location>
        <begin position="118"/>
        <end position="145"/>
    </location>
</feature>
<dbReference type="Proteomes" id="UP000092462">
    <property type="component" value="Unassembled WGS sequence"/>
</dbReference>
<dbReference type="GO" id="GO:0023051">
    <property type="term" value="P:regulation of signaling"/>
    <property type="evidence" value="ECO:0007669"/>
    <property type="project" value="UniProtKB-ARBA"/>
</dbReference>
<accession>A0A1B0D7G4</accession>
<dbReference type="GO" id="GO:0010646">
    <property type="term" value="P:regulation of cell communication"/>
    <property type="evidence" value="ECO:0007669"/>
    <property type="project" value="UniProtKB-ARBA"/>
</dbReference>
<dbReference type="Pfam" id="PF05605">
    <property type="entry name" value="zf-Di19"/>
    <property type="match status" value="1"/>
</dbReference>
<dbReference type="VEuPathDB" id="VectorBase:PPAI003487"/>
<sequence>MLSESFLNCFVHDEPSAIRHGGVRRIPHSGRAINGPRSRRANMHFNSSGGLSAMSPSGRESVDPIAELLSQLSGVRRAPQTSQLHQLQMQIQLERQQVSAARAHLERLPRRQAHPVISSSSATSSNGLTSSGAGASSSSQQQQSSKDCDSCLKSNFRGRRYKCLICYDYDLCANCYEENATSTRHSADHPMQCILTRTDFELYYGVQSSLRVSHVRTAKRMGLSDVALVEHVGAEHTDTGLEIVCPVCAAIPGGEPNLVTDDFAGHLTLEHRTGHRDLIAFLISFSNILQIISFSGDLLERMENSGDFSVKVSL</sequence>
<evidence type="ECO:0000256" key="7">
    <source>
        <dbReference type="ARBA" id="ARBA00022833"/>
    </source>
</evidence>
<comment type="catalytic activity">
    <reaction evidence="1">
        <text>S-ubiquitinyl-[E2 ubiquitin-conjugating enzyme]-L-cysteine + [acceptor protein]-L-lysine = [E2 ubiquitin-conjugating enzyme]-L-cysteine + N(6)-ubiquitinyl-[acceptor protein]-L-lysine.</text>
        <dbReference type="EC" id="2.3.2.27"/>
    </reaction>
</comment>
<dbReference type="InterPro" id="IPR050774">
    <property type="entry name" value="KCMF1/Dystrophin"/>
</dbReference>
<evidence type="ECO:0000256" key="3">
    <source>
        <dbReference type="ARBA" id="ARBA00012483"/>
    </source>
</evidence>
<dbReference type="GO" id="GO:0008270">
    <property type="term" value="F:zinc ion binding"/>
    <property type="evidence" value="ECO:0007669"/>
    <property type="project" value="UniProtKB-KW"/>
</dbReference>
<keyword evidence="11" id="KW-1185">Reference proteome</keyword>
<dbReference type="EnsemblMetazoa" id="PPAI003487-RA">
    <property type="protein sequence ID" value="PPAI003487-PA"/>
    <property type="gene ID" value="PPAI003487"/>
</dbReference>
<dbReference type="Gene3D" id="3.30.60.90">
    <property type="match status" value="1"/>
</dbReference>
<reference evidence="10" key="1">
    <citation type="submission" date="2022-08" db="UniProtKB">
        <authorList>
            <consortium name="EnsemblMetazoa"/>
        </authorList>
    </citation>
    <scope>IDENTIFICATION</scope>
    <source>
        <strain evidence="10">Israel</strain>
    </source>
</reference>
<protein>
    <recommendedName>
        <fullName evidence="3">RING-type E3 ubiquitin transferase</fullName>
        <ecNumber evidence="3">2.3.2.27</ecNumber>
    </recommendedName>
</protein>
<dbReference type="InterPro" id="IPR008598">
    <property type="entry name" value="Di19_Zn-bd"/>
</dbReference>